<dbReference type="OrthoDB" id="10069167at2759"/>
<feature type="compositionally biased region" description="Polar residues" evidence="6">
    <location>
        <begin position="1620"/>
        <end position="1632"/>
    </location>
</feature>
<dbReference type="PROSITE" id="PS00478">
    <property type="entry name" value="LIM_DOMAIN_1"/>
    <property type="match status" value="1"/>
</dbReference>
<dbReference type="InterPro" id="IPR010442">
    <property type="entry name" value="PET_domain"/>
</dbReference>
<evidence type="ECO:0000256" key="6">
    <source>
        <dbReference type="SAM" id="MobiDB-lite"/>
    </source>
</evidence>
<dbReference type="Proteomes" id="UP000663879">
    <property type="component" value="Unassembled WGS sequence"/>
</dbReference>
<feature type="region of interest" description="Disordered" evidence="6">
    <location>
        <begin position="733"/>
        <end position="758"/>
    </location>
</feature>
<keyword evidence="1 5" id="KW-0479">Metal-binding</keyword>
<dbReference type="Pfam" id="PF00412">
    <property type="entry name" value="LIM"/>
    <property type="match status" value="3"/>
</dbReference>
<feature type="region of interest" description="Disordered" evidence="6">
    <location>
        <begin position="438"/>
        <end position="489"/>
    </location>
</feature>
<feature type="compositionally biased region" description="Low complexity" evidence="6">
    <location>
        <begin position="1978"/>
        <end position="1993"/>
    </location>
</feature>
<evidence type="ECO:0000313" key="9">
    <source>
        <dbReference type="EMBL" id="CAF0852403.1"/>
    </source>
</evidence>
<feature type="region of interest" description="Disordered" evidence="6">
    <location>
        <begin position="525"/>
        <end position="620"/>
    </location>
</feature>
<organism evidence="9 10">
    <name type="scientific">Brachionus calyciflorus</name>
    <dbReference type="NCBI Taxonomy" id="104777"/>
    <lineage>
        <taxon>Eukaryota</taxon>
        <taxon>Metazoa</taxon>
        <taxon>Spiralia</taxon>
        <taxon>Gnathifera</taxon>
        <taxon>Rotifera</taxon>
        <taxon>Eurotatoria</taxon>
        <taxon>Monogononta</taxon>
        <taxon>Pseudotrocha</taxon>
        <taxon>Ploima</taxon>
        <taxon>Brachionidae</taxon>
        <taxon>Brachionus</taxon>
    </lineage>
</organism>
<feature type="compositionally biased region" description="Low complexity" evidence="6">
    <location>
        <begin position="577"/>
        <end position="588"/>
    </location>
</feature>
<feature type="compositionally biased region" description="Polar residues" evidence="6">
    <location>
        <begin position="19"/>
        <end position="31"/>
    </location>
</feature>
<keyword evidence="4 5" id="KW-0440">LIM domain</keyword>
<evidence type="ECO:0000256" key="3">
    <source>
        <dbReference type="ARBA" id="ARBA00022833"/>
    </source>
</evidence>
<feature type="region of interest" description="Disordered" evidence="6">
    <location>
        <begin position="1744"/>
        <end position="1900"/>
    </location>
</feature>
<feature type="compositionally biased region" description="Polar residues" evidence="6">
    <location>
        <begin position="589"/>
        <end position="614"/>
    </location>
</feature>
<comment type="caution">
    <text evidence="9">The sequence shown here is derived from an EMBL/GenBank/DDBJ whole genome shotgun (WGS) entry which is preliminary data.</text>
</comment>
<keyword evidence="10" id="KW-1185">Reference proteome</keyword>
<feature type="compositionally biased region" description="Acidic residues" evidence="6">
    <location>
        <begin position="979"/>
        <end position="989"/>
    </location>
</feature>
<feature type="compositionally biased region" description="Basic and acidic residues" evidence="6">
    <location>
        <begin position="1863"/>
        <end position="1900"/>
    </location>
</feature>
<dbReference type="PANTHER" id="PTHR24211:SF20">
    <property type="entry name" value="PROTEIN ESPINAS-RELATED"/>
    <property type="match status" value="1"/>
</dbReference>
<feature type="compositionally biased region" description="Polar residues" evidence="6">
    <location>
        <begin position="1599"/>
        <end position="1612"/>
    </location>
</feature>
<evidence type="ECO:0000256" key="1">
    <source>
        <dbReference type="ARBA" id="ARBA00022723"/>
    </source>
</evidence>
<protein>
    <submittedName>
        <fullName evidence="9">Uncharacterized protein</fullName>
    </submittedName>
</protein>
<feature type="domain" description="LIM zinc-binding" evidence="7">
    <location>
        <begin position="137"/>
        <end position="203"/>
    </location>
</feature>
<feature type="compositionally biased region" description="Basic and acidic residues" evidence="6">
    <location>
        <begin position="990"/>
        <end position="1001"/>
    </location>
</feature>
<dbReference type="InterPro" id="IPR001781">
    <property type="entry name" value="Znf_LIM"/>
</dbReference>
<feature type="compositionally biased region" description="Polar residues" evidence="6">
    <location>
        <begin position="1816"/>
        <end position="1825"/>
    </location>
</feature>
<name>A0A813WLE2_9BILA</name>
<feature type="region of interest" description="Disordered" evidence="6">
    <location>
        <begin position="1076"/>
        <end position="1095"/>
    </location>
</feature>
<dbReference type="SMART" id="SM00132">
    <property type="entry name" value="LIM"/>
    <property type="match status" value="3"/>
</dbReference>
<dbReference type="PANTHER" id="PTHR24211">
    <property type="entry name" value="LIM DOMAIN-CONTAINING PROTEIN"/>
    <property type="match status" value="1"/>
</dbReference>
<feature type="compositionally biased region" description="Basic and acidic residues" evidence="6">
    <location>
        <begin position="1829"/>
        <end position="1838"/>
    </location>
</feature>
<reference evidence="9" key="1">
    <citation type="submission" date="2021-02" db="EMBL/GenBank/DDBJ databases">
        <authorList>
            <person name="Nowell W R."/>
        </authorList>
    </citation>
    <scope>NUCLEOTIDE SEQUENCE</scope>
    <source>
        <strain evidence="9">Ploen Becks lab</strain>
    </source>
</reference>
<dbReference type="Gene3D" id="2.10.110.10">
    <property type="entry name" value="Cysteine Rich Protein"/>
    <property type="match status" value="3"/>
</dbReference>
<evidence type="ECO:0000313" key="10">
    <source>
        <dbReference type="Proteomes" id="UP000663879"/>
    </source>
</evidence>
<dbReference type="InterPro" id="IPR033723">
    <property type="entry name" value="PET_prickle"/>
</dbReference>
<proteinExistence type="predicted"/>
<feature type="region of interest" description="Disordered" evidence="6">
    <location>
        <begin position="956"/>
        <end position="1007"/>
    </location>
</feature>
<sequence>MNDILTHEQHQRVVNDSLSNSNLISPNTRQMTSDDDDSGCPIEEYSWVPPGLKPDQVHQYFSAIPEEKIPYVNSFGEKYRIKQLLYQLPPHDNEARYCNPLTQEEAEQLKLFSQQRKRESLGRAVARQIPLTHQGKLECKNCEKSIENGSIGIFAARAGSDACWHPGCFNCSCCNELLVDLIYFYNSSDDKVYCGRHHAELYKPRCPACDEIIFSDECTEAEGRSWHMTHFACFDCNELLGGQRYFMKSTKPYCCKCFEKIHVEFCATCGKAIGVDQGQISYEDQHWHATDECFKCYTCSKSLRGGLMFIPRHGVIYCSNNCLKNKNMKYLIEQGQKNLENSSRQSPIDDLNEKLDNLELLNQSRSRRPFNVGIYDDFNSTTSTTTTTTNGLDPGINRQKNLILKQKLSEQMNNNNSFDDLESVEIISLSQHNLVKSRYTQENRQQQQQLPQSILSKKQPVSILKRNDESSDKMYPISRPYTNQSLPRNLNQRQFNRTFDPYTTITEPLNLTLNQTTTRKRVQFATTPQMQSASSEGDLTGAGLARNPVHKPHRHRDNNKHHHIHRSNRPGSHRRSSSTSNFNTSNISCKSHNPNFTRSNYGRSSFRQYSNRSLNGPEMGQQIYSDSDYCDPEQCTCDYEDDNQCSTCSSNTTTSTTSTDSDSDMDDFGCETLEKYYRFYNANFNKQQFDQRSINSGKCVPVNAGTMNRRYNSGVKISYVDTLPLARTNPAPVKVKEGKEKKSLLKLGSKNGEKKSKSKFKKDNCFDEIDDDTDEIDFDNDFEEENEEFDEQFLTSEDELEGEDVNESGKNLIKTYCKEIKKQFTSTPVLPQSLPIKTYCKEIKKQFTSTPVLPQSLPSRPTLLNGISPFVTNKNQNKKNSKEKYQKPIESTSVDTNNPQNRILSPVNILSPKQHKQPNSILNIVLEKNHLNKIASLNTPKINNLNQSVILCKPRDGKENFEPDENVTRPQKLDFSFDVSDDDDDDNAENNDKNKIPDKLPDFAPSSPKMLSISNFSMPSPNDKMKNILFKFSQGDTNKNKLNHDLISKKLNLEMSTASPNDKMKMICENFSQKNDKKNLQKSPPIPLVESSNSKQEKLVSNMCQMFSGKNAQNKNQTKEKNNKEIELQNISILEHEDFSKNDVDKDTWNKNEIDNLNISSFPMATPNDKMKKLADNVDEIEQNQVSDMMKKFLIMKKKSNSESTPNPAIKKPSQMESTKIIKNYSIKEQVKKRVDTQEKEKNDKNFQQKISDDNKIKTQKNVSKIIDSSDENDEDTLCELPKKVVIENPRNKFFQSTPSTTSSNLNKNQLENLQISNLAVATPNDKMKKISTEAEEDSDIETHEVSAKKISVKAKNSVEKIIQDFSGRDSKDKNSIDIKNKLTIKQKSKTVSESSISSKNDDSLSELPKDISRLKSKINFFQSTPSTTCSNREKYEIEKLQISNLPLSTPNDKMKKLAIDATLNETTNRRENSETMEIITETTIKNIPKKSLEKVNSTNKMVRMFSRETLKEKITKSEMDKESELEKKDLEKQNEKTNKKKTKRTESNDEGESEKNYIDKSDNSKKKVRRIENSESSDENDEETLSELMKKIVDKNPKNNFLQSTPSVTSSNKKESEKLQISNLPLATPNDQMKKVANDAENIISEINQKEKPNNNQSEKATSKNLLNKFMKKVDKNIQNETSMSKKQVSFVESTPNQIIRTSKITRFGSLEISNFKSNDNHRIEVSVSESFNSSSIRSILKKPAGDTNTKKEELENKGKECSEKMSNEKSILIQWSEETTMKDKREKISKKSHIKKGPKVKTTTEKEPKEQEINKSNLNNQDILSEDINKKSEKNQKISSSKISEISDGETRLIETPVQSKKIDEVSKITEKNDEEKDLFKKPSEDSVNKSQKKAEKRFYMNQSNISIDSNNRPDFKKICLDKFQQNSLNSTKNSDTSQKKFFMNESNLTLNNSERPDFFKICQEKFKSKAENSDKSTTSVQSVVSSSQSDSMRDMLKIKPLMAKFKT</sequence>
<dbReference type="FunFam" id="2.10.110.10:FF:000005">
    <property type="entry name" value="Testin isoform 1"/>
    <property type="match status" value="1"/>
</dbReference>
<dbReference type="SUPFAM" id="SSF57716">
    <property type="entry name" value="Glucocorticoid receptor-like (DNA-binding domain)"/>
    <property type="match status" value="2"/>
</dbReference>
<evidence type="ECO:0000259" key="7">
    <source>
        <dbReference type="PROSITE" id="PS50023"/>
    </source>
</evidence>
<feature type="compositionally biased region" description="Polar residues" evidence="6">
    <location>
        <begin position="480"/>
        <end position="489"/>
    </location>
</feature>
<feature type="compositionally biased region" description="Basic residues" evidence="6">
    <location>
        <begin position="1789"/>
        <end position="1801"/>
    </location>
</feature>
<evidence type="ECO:0000256" key="4">
    <source>
        <dbReference type="ARBA" id="ARBA00023038"/>
    </source>
</evidence>
<feature type="compositionally biased region" description="Low complexity" evidence="6">
    <location>
        <begin position="445"/>
        <end position="459"/>
    </location>
</feature>
<keyword evidence="3 5" id="KW-0862">Zinc</keyword>
<feature type="compositionally biased region" description="Basic and acidic residues" evidence="6">
    <location>
        <begin position="1750"/>
        <end position="1769"/>
    </location>
</feature>
<dbReference type="GO" id="GO:0008270">
    <property type="term" value="F:zinc ion binding"/>
    <property type="evidence" value="ECO:0007669"/>
    <property type="project" value="InterPro"/>
</dbReference>
<dbReference type="CDD" id="cd09340">
    <property type="entry name" value="LIM1_Testin_like"/>
    <property type="match status" value="1"/>
</dbReference>
<accession>A0A813WLE2</accession>
<feature type="compositionally biased region" description="Basic and acidic residues" evidence="6">
    <location>
        <begin position="1589"/>
        <end position="1598"/>
    </location>
</feature>
<keyword evidence="2" id="KW-0677">Repeat</keyword>
<evidence type="ECO:0000256" key="2">
    <source>
        <dbReference type="ARBA" id="ARBA00022737"/>
    </source>
</evidence>
<dbReference type="InterPro" id="IPR033726">
    <property type="entry name" value="LIM2_prickle"/>
</dbReference>
<feature type="compositionally biased region" description="Basic and acidic residues" evidence="6">
    <location>
        <begin position="1514"/>
        <end position="1538"/>
    </location>
</feature>
<feature type="compositionally biased region" description="Polar residues" evidence="6">
    <location>
        <begin position="525"/>
        <end position="537"/>
    </location>
</feature>
<dbReference type="CDD" id="cd09827">
    <property type="entry name" value="PET_Prickle"/>
    <property type="match status" value="1"/>
</dbReference>
<dbReference type="PROSITE" id="PS50023">
    <property type="entry name" value="LIM_DOMAIN_2"/>
    <property type="match status" value="2"/>
</dbReference>
<feature type="compositionally biased region" description="Acidic residues" evidence="6">
    <location>
        <begin position="1576"/>
        <end position="1586"/>
    </location>
</feature>
<feature type="region of interest" description="Disordered" evidence="6">
    <location>
        <begin position="1514"/>
        <end position="1633"/>
    </location>
</feature>
<feature type="region of interest" description="Disordered" evidence="6">
    <location>
        <begin position="864"/>
        <end position="900"/>
    </location>
</feature>
<feature type="region of interest" description="Disordered" evidence="6">
    <location>
        <begin position="1971"/>
        <end position="1994"/>
    </location>
</feature>
<feature type="compositionally biased region" description="Basic and acidic residues" evidence="6">
    <location>
        <begin position="734"/>
        <end position="743"/>
    </location>
</feature>
<feature type="compositionally biased region" description="Polar residues" evidence="6">
    <location>
        <begin position="889"/>
        <end position="900"/>
    </location>
</feature>
<dbReference type="PROSITE" id="PS51303">
    <property type="entry name" value="PET"/>
    <property type="match status" value="1"/>
</dbReference>
<dbReference type="Pfam" id="PF06297">
    <property type="entry name" value="PET"/>
    <property type="match status" value="1"/>
</dbReference>
<feature type="compositionally biased region" description="Low complexity" evidence="6">
    <location>
        <begin position="1839"/>
        <end position="1848"/>
    </location>
</feature>
<feature type="compositionally biased region" description="Basic and acidic residues" evidence="6">
    <location>
        <begin position="1554"/>
        <end position="1574"/>
    </location>
</feature>
<evidence type="ECO:0000259" key="8">
    <source>
        <dbReference type="PROSITE" id="PS51303"/>
    </source>
</evidence>
<feature type="compositionally biased region" description="Basic and acidic residues" evidence="6">
    <location>
        <begin position="1804"/>
        <end position="1815"/>
    </location>
</feature>
<dbReference type="InterPro" id="IPR047120">
    <property type="entry name" value="Pk/Esn/Tes"/>
</dbReference>
<feature type="compositionally biased region" description="Basic residues" evidence="6">
    <location>
        <begin position="548"/>
        <end position="576"/>
    </location>
</feature>
<dbReference type="EMBL" id="CAJNOC010001296">
    <property type="protein sequence ID" value="CAF0852403.1"/>
    <property type="molecule type" value="Genomic_DNA"/>
</dbReference>
<feature type="region of interest" description="Disordered" evidence="6">
    <location>
        <begin position="19"/>
        <end position="39"/>
    </location>
</feature>
<dbReference type="CDD" id="cd09418">
    <property type="entry name" value="LIM2_Prickle"/>
    <property type="match status" value="1"/>
</dbReference>
<feature type="domain" description="LIM zinc-binding" evidence="7">
    <location>
        <begin position="204"/>
        <end position="264"/>
    </location>
</feature>
<feature type="domain" description="PET" evidence="8">
    <location>
        <begin position="26"/>
        <end position="134"/>
    </location>
</feature>
<gene>
    <name evidence="9" type="ORF">OXX778_LOCUS9016</name>
</gene>
<evidence type="ECO:0000256" key="5">
    <source>
        <dbReference type="PROSITE-ProRule" id="PRU00125"/>
    </source>
</evidence>